<accession>A0A3D9ZVT8</accession>
<keyword evidence="2" id="KW-0732">Signal</keyword>
<evidence type="ECO:0000313" key="4">
    <source>
        <dbReference type="Proteomes" id="UP000256913"/>
    </source>
</evidence>
<dbReference type="EMBL" id="QUMQ01000001">
    <property type="protein sequence ID" value="REG01302.1"/>
    <property type="molecule type" value="Genomic_DNA"/>
</dbReference>
<sequence length="254" mass="27236">MSTSRPTLLALGLAGVLAVTAACTGTSEATRPRAVASSAAPSPTADTARGDLLEALKRSTGVTHTYAVRADLPEGQKVKGDGALDLKGRRHQARMTVTGKDAGTPSRIVIGTDAYQRSSAKSEWVHLDLKRIAPDNSLLRFDWNDPTGLKAFTESIDRVQRTGAHTYTGKFDPDAALDEPFLPIGAPSLWALGLPMSPFTVTTDDQGWVTSIVVELSPRDKPKLRMTTTLSGHGKPLKISRPAHFGEADELYYN</sequence>
<proteinExistence type="predicted"/>
<dbReference type="OrthoDB" id="3294168at2"/>
<protein>
    <recommendedName>
        <fullName evidence="5">Lipoprotein LprG</fullName>
    </recommendedName>
</protein>
<dbReference type="PROSITE" id="PS51257">
    <property type="entry name" value="PROKAR_LIPOPROTEIN"/>
    <property type="match status" value="1"/>
</dbReference>
<dbReference type="RefSeq" id="WP_116073460.1">
    <property type="nucleotide sequence ID" value="NZ_BONB01000051.1"/>
</dbReference>
<comment type="caution">
    <text evidence="3">The sequence shown here is derived from an EMBL/GenBank/DDBJ whole genome shotgun (WGS) entry which is preliminary data.</text>
</comment>
<keyword evidence="4" id="KW-1185">Reference proteome</keyword>
<dbReference type="Gene3D" id="2.50.20.20">
    <property type="match status" value="1"/>
</dbReference>
<dbReference type="AlphaFoldDB" id="A0A3D9ZVT8"/>
<evidence type="ECO:0000313" key="3">
    <source>
        <dbReference type="EMBL" id="REG01302.1"/>
    </source>
</evidence>
<dbReference type="Proteomes" id="UP000256913">
    <property type="component" value="Unassembled WGS sequence"/>
</dbReference>
<feature type="chain" id="PRO_5038557572" description="Lipoprotein LprG" evidence="2">
    <location>
        <begin position="22"/>
        <end position="254"/>
    </location>
</feature>
<organism evidence="3 4">
    <name type="scientific">Asanoa ferruginea</name>
    <dbReference type="NCBI Taxonomy" id="53367"/>
    <lineage>
        <taxon>Bacteria</taxon>
        <taxon>Bacillati</taxon>
        <taxon>Actinomycetota</taxon>
        <taxon>Actinomycetes</taxon>
        <taxon>Micromonosporales</taxon>
        <taxon>Micromonosporaceae</taxon>
        <taxon>Asanoa</taxon>
    </lineage>
</organism>
<gene>
    <name evidence="3" type="ORF">DFJ67_7383</name>
</gene>
<evidence type="ECO:0000256" key="2">
    <source>
        <dbReference type="SAM" id="SignalP"/>
    </source>
</evidence>
<feature type="compositionally biased region" description="Low complexity" evidence="1">
    <location>
        <begin position="32"/>
        <end position="47"/>
    </location>
</feature>
<evidence type="ECO:0000256" key="1">
    <source>
        <dbReference type="SAM" id="MobiDB-lite"/>
    </source>
</evidence>
<evidence type="ECO:0008006" key="5">
    <source>
        <dbReference type="Google" id="ProtNLM"/>
    </source>
</evidence>
<feature type="region of interest" description="Disordered" evidence="1">
    <location>
        <begin position="27"/>
        <end position="47"/>
    </location>
</feature>
<name>A0A3D9ZVT8_9ACTN</name>
<reference evidence="3 4" key="1">
    <citation type="submission" date="2018-08" db="EMBL/GenBank/DDBJ databases">
        <title>Sequencing the genomes of 1000 actinobacteria strains.</title>
        <authorList>
            <person name="Klenk H.-P."/>
        </authorList>
    </citation>
    <scope>NUCLEOTIDE SEQUENCE [LARGE SCALE GENOMIC DNA]</scope>
    <source>
        <strain evidence="3 4">DSM 44099</strain>
    </source>
</reference>
<feature type="signal peptide" evidence="2">
    <location>
        <begin position="1"/>
        <end position="21"/>
    </location>
</feature>